<keyword evidence="1" id="KW-0472">Membrane</keyword>
<dbReference type="InParanoid" id="E4Y3H7"/>
<proteinExistence type="predicted"/>
<evidence type="ECO:0000256" key="1">
    <source>
        <dbReference type="SAM" id="Phobius"/>
    </source>
</evidence>
<reference evidence="2" key="1">
    <citation type="journal article" date="2010" name="Science">
        <title>Plasticity of animal genome architecture unmasked by rapid evolution of a pelagic tunicate.</title>
        <authorList>
            <person name="Denoeud F."/>
            <person name="Henriet S."/>
            <person name="Mungpakdee S."/>
            <person name="Aury J.M."/>
            <person name="Da Silva C."/>
            <person name="Brinkmann H."/>
            <person name="Mikhaleva J."/>
            <person name="Olsen L.C."/>
            <person name="Jubin C."/>
            <person name="Canestro C."/>
            <person name="Bouquet J.M."/>
            <person name="Danks G."/>
            <person name="Poulain J."/>
            <person name="Campsteijn C."/>
            <person name="Adamski M."/>
            <person name="Cross I."/>
            <person name="Yadetie F."/>
            <person name="Muffato M."/>
            <person name="Louis A."/>
            <person name="Butcher S."/>
            <person name="Tsagkogeorga G."/>
            <person name="Konrad A."/>
            <person name="Singh S."/>
            <person name="Jensen M.F."/>
            <person name="Cong E.H."/>
            <person name="Eikeseth-Otteraa H."/>
            <person name="Noel B."/>
            <person name="Anthouard V."/>
            <person name="Porcel B.M."/>
            <person name="Kachouri-Lafond R."/>
            <person name="Nishino A."/>
            <person name="Ugolini M."/>
            <person name="Chourrout P."/>
            <person name="Nishida H."/>
            <person name="Aasland R."/>
            <person name="Huzurbazar S."/>
            <person name="Westhof E."/>
            <person name="Delsuc F."/>
            <person name="Lehrach H."/>
            <person name="Reinhardt R."/>
            <person name="Weissenbach J."/>
            <person name="Roy S.W."/>
            <person name="Artiguenave F."/>
            <person name="Postlethwait J.H."/>
            <person name="Manak J.R."/>
            <person name="Thompson E.M."/>
            <person name="Jaillon O."/>
            <person name="Du Pasquier L."/>
            <person name="Boudinot P."/>
            <person name="Liberles D.A."/>
            <person name="Volff J.N."/>
            <person name="Philippe H."/>
            <person name="Lenhard B."/>
            <person name="Roest Crollius H."/>
            <person name="Wincker P."/>
            <person name="Chourrout D."/>
        </authorList>
    </citation>
    <scope>NUCLEOTIDE SEQUENCE [LARGE SCALE GENOMIC DNA]</scope>
</reference>
<dbReference type="EMBL" id="FN654147">
    <property type="protein sequence ID" value="CBY16381.1"/>
    <property type="molecule type" value="Genomic_DNA"/>
</dbReference>
<dbReference type="AlphaFoldDB" id="E4Y3H7"/>
<dbReference type="Proteomes" id="UP000001307">
    <property type="component" value="Unassembled WGS sequence"/>
</dbReference>
<evidence type="ECO:0000313" key="2">
    <source>
        <dbReference type="EMBL" id="CBY16381.1"/>
    </source>
</evidence>
<feature type="transmembrane region" description="Helical" evidence="1">
    <location>
        <begin position="82"/>
        <end position="99"/>
    </location>
</feature>
<evidence type="ECO:0000313" key="3">
    <source>
        <dbReference type="Proteomes" id="UP000001307"/>
    </source>
</evidence>
<accession>E4Y3H7</accession>
<keyword evidence="3" id="KW-1185">Reference proteome</keyword>
<organism evidence="2">
    <name type="scientific">Oikopleura dioica</name>
    <name type="common">Tunicate</name>
    <dbReference type="NCBI Taxonomy" id="34765"/>
    <lineage>
        <taxon>Eukaryota</taxon>
        <taxon>Metazoa</taxon>
        <taxon>Chordata</taxon>
        <taxon>Tunicata</taxon>
        <taxon>Appendicularia</taxon>
        <taxon>Copelata</taxon>
        <taxon>Oikopleuridae</taxon>
        <taxon>Oikopleura</taxon>
    </lineage>
</organism>
<name>E4Y3H7_OIKDI</name>
<sequence>MERSFIAMILSFLRKTRQFKRGERPQIFDHGRLYTRARSKNRSKKRPGSHVSSTHHESFFKENRIHHSHSQTSSTTLTPLSYSFYVYLILLHLFLLLCSNTKKIFPFLKLYLSFIKN</sequence>
<gene>
    <name evidence="2" type="ORF">GSOID_T00001534001</name>
</gene>
<keyword evidence="1" id="KW-0812">Transmembrane</keyword>
<protein>
    <submittedName>
        <fullName evidence="2">Uncharacterized protein</fullName>
    </submittedName>
</protein>
<keyword evidence="1" id="KW-1133">Transmembrane helix</keyword>